<dbReference type="InterPro" id="IPR019888">
    <property type="entry name" value="Tscrpt_reg_AsnC-like"/>
</dbReference>
<dbReference type="EMBL" id="JAXCLW010000004">
    <property type="protein sequence ID" value="MDY0884278.1"/>
    <property type="molecule type" value="Genomic_DNA"/>
</dbReference>
<dbReference type="InterPro" id="IPR019885">
    <property type="entry name" value="Tscrpt_reg_HTH_AsnC-type_CS"/>
</dbReference>
<dbReference type="RefSeq" id="WP_320509344.1">
    <property type="nucleotide sequence ID" value="NZ_JAXCLW010000004.1"/>
</dbReference>
<feature type="region of interest" description="Disordered" evidence="4">
    <location>
        <begin position="151"/>
        <end position="174"/>
    </location>
</feature>
<organism evidence="6 7">
    <name type="scientific">Dongia soli</name>
    <dbReference type="NCBI Taxonomy" id="600628"/>
    <lineage>
        <taxon>Bacteria</taxon>
        <taxon>Pseudomonadati</taxon>
        <taxon>Pseudomonadota</taxon>
        <taxon>Alphaproteobacteria</taxon>
        <taxon>Rhodospirillales</taxon>
        <taxon>Dongiaceae</taxon>
        <taxon>Dongia</taxon>
    </lineage>
</organism>
<feature type="domain" description="HTH asnC-type" evidence="5">
    <location>
        <begin position="3"/>
        <end position="64"/>
    </location>
</feature>
<sequence>MELDDQDIKILAALQADGRLTNNDLAERVGLSPSPCWRRVKRLEEEGIIRGYQAMFDQRRLGLGVTVFVNVSIHSQDTKAHQAFENAVINLPEVVGCHILAGQHDFLLHVVAEDLDAYGEFALQVLGKLPGVREIHSSFALKEVKPPLQLPLRRYREKPDAGQPAKRSRREASR</sequence>
<accession>A0ABU5ED23</accession>
<dbReference type="Gene3D" id="1.10.10.10">
    <property type="entry name" value="Winged helix-like DNA-binding domain superfamily/Winged helix DNA-binding domain"/>
    <property type="match status" value="1"/>
</dbReference>
<keyword evidence="2" id="KW-0238">DNA-binding</keyword>
<dbReference type="InterPro" id="IPR011008">
    <property type="entry name" value="Dimeric_a/b-barrel"/>
</dbReference>
<dbReference type="PANTHER" id="PTHR30154">
    <property type="entry name" value="LEUCINE-RESPONSIVE REGULATORY PROTEIN"/>
    <property type="match status" value="1"/>
</dbReference>
<evidence type="ECO:0000256" key="3">
    <source>
        <dbReference type="ARBA" id="ARBA00023163"/>
    </source>
</evidence>
<gene>
    <name evidence="6" type="ORF">SMD27_15645</name>
</gene>
<name>A0ABU5ED23_9PROT</name>
<protein>
    <submittedName>
        <fullName evidence="6">Lrp/AsnC family transcriptional regulator</fullName>
    </submittedName>
</protein>
<dbReference type="InterPro" id="IPR036390">
    <property type="entry name" value="WH_DNA-bd_sf"/>
</dbReference>
<evidence type="ECO:0000313" key="7">
    <source>
        <dbReference type="Proteomes" id="UP001279642"/>
    </source>
</evidence>
<evidence type="ECO:0000256" key="4">
    <source>
        <dbReference type="SAM" id="MobiDB-lite"/>
    </source>
</evidence>
<keyword evidence="7" id="KW-1185">Reference proteome</keyword>
<dbReference type="PROSITE" id="PS00519">
    <property type="entry name" value="HTH_ASNC_1"/>
    <property type="match status" value="1"/>
</dbReference>
<comment type="caution">
    <text evidence="6">The sequence shown here is derived from an EMBL/GenBank/DDBJ whole genome shotgun (WGS) entry which is preliminary data.</text>
</comment>
<dbReference type="SUPFAM" id="SSF46785">
    <property type="entry name" value="Winged helix' DNA-binding domain"/>
    <property type="match status" value="1"/>
</dbReference>
<dbReference type="Pfam" id="PF01037">
    <property type="entry name" value="AsnC_trans_reg"/>
    <property type="match status" value="1"/>
</dbReference>
<dbReference type="SUPFAM" id="SSF54909">
    <property type="entry name" value="Dimeric alpha+beta barrel"/>
    <property type="match status" value="1"/>
</dbReference>
<dbReference type="InterPro" id="IPR000485">
    <property type="entry name" value="AsnC-type_HTH_dom"/>
</dbReference>
<keyword evidence="1" id="KW-0805">Transcription regulation</keyword>
<dbReference type="Proteomes" id="UP001279642">
    <property type="component" value="Unassembled WGS sequence"/>
</dbReference>
<evidence type="ECO:0000259" key="5">
    <source>
        <dbReference type="PROSITE" id="PS50956"/>
    </source>
</evidence>
<evidence type="ECO:0000313" key="6">
    <source>
        <dbReference type="EMBL" id="MDY0884278.1"/>
    </source>
</evidence>
<dbReference type="PRINTS" id="PR00033">
    <property type="entry name" value="HTHASNC"/>
</dbReference>
<dbReference type="PANTHER" id="PTHR30154:SF34">
    <property type="entry name" value="TRANSCRIPTIONAL REGULATOR AZLB"/>
    <property type="match status" value="1"/>
</dbReference>
<keyword evidence="3" id="KW-0804">Transcription</keyword>
<reference evidence="6 7" key="1">
    <citation type="journal article" date="2016" name="Antonie Van Leeuwenhoek">
        <title>Dongia soli sp. nov., isolated from soil from Dokdo, Korea.</title>
        <authorList>
            <person name="Kim D.U."/>
            <person name="Lee H."/>
            <person name="Kim H."/>
            <person name="Kim S.G."/>
            <person name="Ka J.O."/>
        </authorList>
    </citation>
    <scope>NUCLEOTIDE SEQUENCE [LARGE SCALE GENOMIC DNA]</scope>
    <source>
        <strain evidence="6 7">D78</strain>
    </source>
</reference>
<dbReference type="InterPro" id="IPR019887">
    <property type="entry name" value="Tscrpt_reg_AsnC/Lrp_C"/>
</dbReference>
<dbReference type="Gene3D" id="3.30.70.920">
    <property type="match status" value="1"/>
</dbReference>
<dbReference type="Pfam" id="PF13412">
    <property type="entry name" value="HTH_24"/>
    <property type="match status" value="1"/>
</dbReference>
<proteinExistence type="predicted"/>
<evidence type="ECO:0000256" key="2">
    <source>
        <dbReference type="ARBA" id="ARBA00023125"/>
    </source>
</evidence>
<evidence type="ECO:0000256" key="1">
    <source>
        <dbReference type="ARBA" id="ARBA00023015"/>
    </source>
</evidence>
<dbReference type="InterPro" id="IPR036388">
    <property type="entry name" value="WH-like_DNA-bd_sf"/>
</dbReference>
<dbReference type="CDD" id="cd00090">
    <property type="entry name" value="HTH_ARSR"/>
    <property type="match status" value="1"/>
</dbReference>
<dbReference type="SMART" id="SM00344">
    <property type="entry name" value="HTH_ASNC"/>
    <property type="match status" value="1"/>
</dbReference>
<dbReference type="InterPro" id="IPR011991">
    <property type="entry name" value="ArsR-like_HTH"/>
</dbReference>
<dbReference type="PROSITE" id="PS50956">
    <property type="entry name" value="HTH_ASNC_2"/>
    <property type="match status" value="1"/>
</dbReference>